<dbReference type="Proteomes" id="UP000799777">
    <property type="component" value="Unassembled WGS sequence"/>
</dbReference>
<sequence length="123" mass="13854">MASGILDAMDTGKYLQLARPVGRLLSSGRGIPYRAILIRDRGDLQNVGPTYVFTSWSRTNKQNQDKMESKKIAKYVCIVVDVDAGLSDGTVRLKSKTWINGLCFFDGEKEFPFVFEWPDSLSR</sequence>
<gene>
    <name evidence="1" type="ORF">EK21DRAFT_119761</name>
</gene>
<dbReference type="EMBL" id="ML978654">
    <property type="protein sequence ID" value="KAF2022451.1"/>
    <property type="molecule type" value="Genomic_DNA"/>
</dbReference>
<evidence type="ECO:0000313" key="1">
    <source>
        <dbReference type="EMBL" id="KAF2022451.1"/>
    </source>
</evidence>
<proteinExistence type="predicted"/>
<evidence type="ECO:0000313" key="2">
    <source>
        <dbReference type="Proteomes" id="UP000799777"/>
    </source>
</evidence>
<organism evidence="1 2">
    <name type="scientific">Setomelanomma holmii</name>
    <dbReference type="NCBI Taxonomy" id="210430"/>
    <lineage>
        <taxon>Eukaryota</taxon>
        <taxon>Fungi</taxon>
        <taxon>Dikarya</taxon>
        <taxon>Ascomycota</taxon>
        <taxon>Pezizomycotina</taxon>
        <taxon>Dothideomycetes</taxon>
        <taxon>Pleosporomycetidae</taxon>
        <taxon>Pleosporales</taxon>
        <taxon>Pleosporineae</taxon>
        <taxon>Phaeosphaeriaceae</taxon>
        <taxon>Setomelanomma</taxon>
    </lineage>
</organism>
<protein>
    <submittedName>
        <fullName evidence="1">Uncharacterized protein</fullName>
    </submittedName>
</protein>
<dbReference type="OrthoDB" id="270167at2759"/>
<accession>A0A9P4GVC8</accession>
<comment type="caution">
    <text evidence="1">The sequence shown here is derived from an EMBL/GenBank/DDBJ whole genome shotgun (WGS) entry which is preliminary data.</text>
</comment>
<reference evidence="1" key="1">
    <citation type="journal article" date="2020" name="Stud. Mycol.">
        <title>101 Dothideomycetes genomes: a test case for predicting lifestyles and emergence of pathogens.</title>
        <authorList>
            <person name="Haridas S."/>
            <person name="Albert R."/>
            <person name="Binder M."/>
            <person name="Bloem J."/>
            <person name="Labutti K."/>
            <person name="Salamov A."/>
            <person name="Andreopoulos B."/>
            <person name="Baker S."/>
            <person name="Barry K."/>
            <person name="Bills G."/>
            <person name="Bluhm B."/>
            <person name="Cannon C."/>
            <person name="Castanera R."/>
            <person name="Culley D."/>
            <person name="Daum C."/>
            <person name="Ezra D."/>
            <person name="Gonzalez J."/>
            <person name="Henrissat B."/>
            <person name="Kuo A."/>
            <person name="Liang C."/>
            <person name="Lipzen A."/>
            <person name="Lutzoni F."/>
            <person name="Magnuson J."/>
            <person name="Mondo S."/>
            <person name="Nolan M."/>
            <person name="Ohm R."/>
            <person name="Pangilinan J."/>
            <person name="Park H.-J."/>
            <person name="Ramirez L."/>
            <person name="Alfaro M."/>
            <person name="Sun H."/>
            <person name="Tritt A."/>
            <person name="Yoshinaga Y."/>
            <person name="Zwiers L.-H."/>
            <person name="Turgeon B."/>
            <person name="Goodwin S."/>
            <person name="Spatafora J."/>
            <person name="Crous P."/>
            <person name="Grigoriev I."/>
        </authorList>
    </citation>
    <scope>NUCLEOTIDE SEQUENCE</scope>
    <source>
        <strain evidence="1">CBS 110217</strain>
    </source>
</reference>
<name>A0A9P4GVC8_9PLEO</name>
<keyword evidence="2" id="KW-1185">Reference proteome</keyword>
<dbReference type="AlphaFoldDB" id="A0A9P4GVC8"/>